<organism evidence="3 4">
    <name type="scientific">Aphidius gifuensis</name>
    <name type="common">Parasitoid wasp</name>
    <dbReference type="NCBI Taxonomy" id="684658"/>
    <lineage>
        <taxon>Eukaryota</taxon>
        <taxon>Metazoa</taxon>
        <taxon>Ecdysozoa</taxon>
        <taxon>Arthropoda</taxon>
        <taxon>Hexapoda</taxon>
        <taxon>Insecta</taxon>
        <taxon>Pterygota</taxon>
        <taxon>Neoptera</taxon>
        <taxon>Endopterygota</taxon>
        <taxon>Hymenoptera</taxon>
        <taxon>Apocrita</taxon>
        <taxon>Ichneumonoidea</taxon>
        <taxon>Braconidae</taxon>
        <taxon>Aphidiinae</taxon>
        <taxon>Aphidius</taxon>
    </lineage>
</organism>
<evidence type="ECO:0000313" key="4">
    <source>
        <dbReference type="Proteomes" id="UP000639338"/>
    </source>
</evidence>
<evidence type="ECO:0008006" key="5">
    <source>
        <dbReference type="Google" id="ProtNLM"/>
    </source>
</evidence>
<reference evidence="3 4" key="1">
    <citation type="submission" date="2020-08" db="EMBL/GenBank/DDBJ databases">
        <title>Aphidius gifuensis genome sequencing and assembly.</title>
        <authorList>
            <person name="Du Z."/>
        </authorList>
    </citation>
    <scope>NUCLEOTIDE SEQUENCE [LARGE SCALE GENOMIC DNA]</scope>
    <source>
        <strain evidence="3">YNYX2018</strain>
        <tissue evidence="3">Adults</tissue>
    </source>
</reference>
<dbReference type="AlphaFoldDB" id="A0A835CTT2"/>
<dbReference type="GO" id="GO:0000127">
    <property type="term" value="C:transcription factor TFIIIC complex"/>
    <property type="evidence" value="ECO:0007669"/>
    <property type="project" value="TreeGrafter"/>
</dbReference>
<accession>A0A835CTT2</accession>
<dbReference type="SUPFAM" id="SSF48452">
    <property type="entry name" value="TPR-like"/>
    <property type="match status" value="1"/>
</dbReference>
<evidence type="ECO:0000256" key="2">
    <source>
        <dbReference type="SAM" id="MobiDB-lite"/>
    </source>
</evidence>
<dbReference type="PANTHER" id="PTHR23082">
    <property type="entry name" value="TRANSCRIPTION INITIATION FACTOR IIIC TFIIIC , POLYPEPTIDE 3-RELATED"/>
    <property type="match status" value="1"/>
</dbReference>
<evidence type="ECO:0000256" key="1">
    <source>
        <dbReference type="PROSITE-ProRule" id="PRU00339"/>
    </source>
</evidence>
<dbReference type="OrthoDB" id="151490at2759"/>
<sequence>MNIKMEVDEEEVDGLPINYVECSNNYLDEQEQEQMHIDDNKTALGPIIIEEIDDNNVTNMYVNIDEFVDAVTLENQPVEESGITFKDLERQSSDEEDNNVENEDIQEPNIPLGIEEEGLSDEEEEDRHLSDEQKSVLIRQFLVGEMSFSEYSSRMGKNTPPEIPPPSPPRDFEDEEIEEPKPLQKKIKRNKPMRARRSHRHLPPALVGLMGEANTDYARGKIELAEKMCMTIIKEAPHAPEPYETLGSIYEYLGKPEQSLQFLLIGAFLTPLNAEKWVKLAKLSVQSGNRIQAITCYSKAIKASPKDASLYEARAKVQEELGEKRAYIKGYLRLIHRLGPEDAELLLRWGTELAQKFFEEKNYDKALITMEQIFKKCTNLITAEEVNMMTALLIITNKFRRSLDILTTYTTIWVNYEESNDTDENNRKILSCEIPDGIVVDLRAKFLVTLIELDYIDLADTFTPRFLEESPEESGDLYLDIAEAFMRKKKFVFALRYLNPLVRTKKYSMAAVWLRYAECWTGCKQPKRALICYEIVNKLSPGHLDIMVQLSTLYKCFGFHDMALKVLQQDPNSDDLEPDAVYREAMILLKMKNYDEFIKAAMLLLSSHCIHIRSRRELPILTRPDVRHRLEAIRNHRLARAEPFEEENSSTFKDSTLPTVDEEFNMFIELCKVLYKLKKYGLFQRVCFTALTSKKFEQKTVHIIFLSLLSCIYNNDAYHGYNLVRDLVRNCKKPSLWNLLNIMIQRSDDSRHNRFIMRLLTQEDAFSYLHVLHANNCLVSGTYKYALNDYVSLFKVNPSPLLGLLIAITFLQMACQKFTAKKHRLVAQSLVFLKKYQELRDTDMSQETNYNIARSLHQIGLFSGASHFYKLVLETPPSKLIQDNYELLDLKCEAAYNLHLIYMQSGNPDLATIYLNQYIVV</sequence>
<comment type="caution">
    <text evidence="3">The sequence shown here is derived from an EMBL/GenBank/DDBJ whole genome shotgun (WGS) entry which is preliminary data.</text>
</comment>
<name>A0A835CTT2_APHGI</name>
<dbReference type="Proteomes" id="UP000639338">
    <property type="component" value="Unassembled WGS sequence"/>
</dbReference>
<protein>
    <recommendedName>
        <fullName evidence="5">General transcription factor 3C polypeptide 3</fullName>
    </recommendedName>
</protein>
<keyword evidence="1" id="KW-0802">TPR repeat</keyword>
<feature type="compositionally biased region" description="Acidic residues" evidence="2">
    <location>
        <begin position="94"/>
        <end position="106"/>
    </location>
</feature>
<dbReference type="Pfam" id="PF13181">
    <property type="entry name" value="TPR_8"/>
    <property type="match status" value="1"/>
</dbReference>
<proteinExistence type="predicted"/>
<dbReference type="InterPro" id="IPR019734">
    <property type="entry name" value="TPR_rpt"/>
</dbReference>
<dbReference type="EMBL" id="JACMRX010000001">
    <property type="protein sequence ID" value="KAF7996314.1"/>
    <property type="molecule type" value="Genomic_DNA"/>
</dbReference>
<feature type="region of interest" description="Disordered" evidence="2">
    <location>
        <begin position="82"/>
        <end position="113"/>
    </location>
</feature>
<dbReference type="GO" id="GO:0006383">
    <property type="term" value="P:transcription by RNA polymerase III"/>
    <property type="evidence" value="ECO:0007669"/>
    <property type="project" value="InterPro"/>
</dbReference>
<dbReference type="PROSITE" id="PS50005">
    <property type="entry name" value="TPR"/>
    <property type="match status" value="1"/>
</dbReference>
<dbReference type="InterPro" id="IPR011990">
    <property type="entry name" value="TPR-like_helical_dom_sf"/>
</dbReference>
<feature type="repeat" description="TPR" evidence="1">
    <location>
        <begin position="274"/>
        <end position="307"/>
    </location>
</feature>
<dbReference type="SMART" id="SM00028">
    <property type="entry name" value="TPR"/>
    <property type="match status" value="4"/>
</dbReference>
<gene>
    <name evidence="3" type="ORF">HCN44_001946</name>
</gene>
<keyword evidence="4" id="KW-1185">Reference proteome</keyword>
<evidence type="ECO:0000313" key="3">
    <source>
        <dbReference type="EMBL" id="KAF7996314.1"/>
    </source>
</evidence>
<dbReference type="Gene3D" id="1.25.40.10">
    <property type="entry name" value="Tetratricopeptide repeat domain"/>
    <property type="match status" value="2"/>
</dbReference>
<dbReference type="PANTHER" id="PTHR23082:SF0">
    <property type="entry name" value="GENERAL TRANSCRIPTION FACTOR 3C POLYPEPTIDE 3"/>
    <property type="match status" value="1"/>
</dbReference>
<feature type="compositionally biased region" description="Basic residues" evidence="2">
    <location>
        <begin position="183"/>
        <end position="198"/>
    </location>
</feature>
<feature type="region of interest" description="Disordered" evidence="2">
    <location>
        <begin position="151"/>
        <end position="198"/>
    </location>
</feature>
<dbReference type="InterPro" id="IPR039340">
    <property type="entry name" value="Tfc4/TFIIIC-102/Sfc4"/>
</dbReference>